<feature type="domain" description="Enoyl reductase (ER)" evidence="6">
    <location>
        <begin position="18"/>
        <end position="345"/>
    </location>
</feature>
<evidence type="ECO:0000256" key="4">
    <source>
        <dbReference type="ARBA" id="ARBA00023027"/>
    </source>
</evidence>
<dbReference type="InterPro" id="IPR013154">
    <property type="entry name" value="ADH-like_N"/>
</dbReference>
<keyword evidence="4" id="KW-0520">NAD</keyword>
<dbReference type="SUPFAM" id="SSF51735">
    <property type="entry name" value="NAD(P)-binding Rossmann-fold domains"/>
    <property type="match status" value="1"/>
</dbReference>
<dbReference type="PANTHER" id="PTHR43880:SF12">
    <property type="entry name" value="ALCOHOL DEHYDROGENASE CLASS-3"/>
    <property type="match status" value="1"/>
</dbReference>
<organism evidence="7 8">
    <name type="scientific">Pseudoalteromonas obscura</name>
    <dbReference type="NCBI Taxonomy" id="3048491"/>
    <lineage>
        <taxon>Bacteria</taxon>
        <taxon>Pseudomonadati</taxon>
        <taxon>Pseudomonadota</taxon>
        <taxon>Gammaproteobacteria</taxon>
        <taxon>Alteromonadales</taxon>
        <taxon>Pseudoalteromonadaceae</taxon>
        <taxon>Pseudoalteromonas</taxon>
    </lineage>
</organism>
<comment type="caution">
    <text evidence="7">The sequence shown here is derived from an EMBL/GenBank/DDBJ whole genome shotgun (WGS) entry which is preliminary data.</text>
</comment>
<keyword evidence="1 5" id="KW-0479">Metal-binding</keyword>
<sequence length="350" mass="37720">MKKHMKAAVLFETGKPLKLISNIKVPALTAGQVRVEILYSGLCHSQLMEVKGGRGEDKYLPHLLGHEGVGYVTEVGEGVTKVAVGDKVIIGWIKGQGLDAPGGKYPHEDYLINSGSATTLTEQSIVAENRLVKLPEGFPEKLAVLLGCALPTGLGLVFNELKPLPNKTIAVFGLGGIGLSALLAAKLSQPTKLIAIDVNPDKLALAKQLGATHCINSLEVDPVTEIYRLTEQQGVDYSLEAGGTTQTIEQAFESVRDGGGQCIFASHPSDDLKIQLEPHAFHRGKSIRGSWGGGAQPDKDIPLFADMYFEGRLNLEPLISKEYTLDEINEAIDDLDNKKIVRALIKVTQR</sequence>
<proteinExistence type="inferred from homology"/>
<dbReference type="InterPro" id="IPR036291">
    <property type="entry name" value="NAD(P)-bd_dom_sf"/>
</dbReference>
<accession>A0ABT7ETQ4</accession>
<dbReference type="Gene3D" id="3.40.50.720">
    <property type="entry name" value="NAD(P)-binding Rossmann-like Domain"/>
    <property type="match status" value="1"/>
</dbReference>
<dbReference type="InterPro" id="IPR013149">
    <property type="entry name" value="ADH-like_C"/>
</dbReference>
<dbReference type="InterPro" id="IPR011032">
    <property type="entry name" value="GroES-like_sf"/>
</dbReference>
<comment type="similarity">
    <text evidence="5">Belongs to the zinc-containing alcohol dehydrogenase family.</text>
</comment>
<dbReference type="RefSeq" id="WP_247687346.1">
    <property type="nucleotide sequence ID" value="NZ_JASJUT010000018.1"/>
</dbReference>
<dbReference type="PANTHER" id="PTHR43880">
    <property type="entry name" value="ALCOHOL DEHYDROGENASE"/>
    <property type="match status" value="1"/>
</dbReference>
<evidence type="ECO:0000256" key="5">
    <source>
        <dbReference type="RuleBase" id="RU361277"/>
    </source>
</evidence>
<dbReference type="Pfam" id="PF08240">
    <property type="entry name" value="ADH_N"/>
    <property type="match status" value="1"/>
</dbReference>
<evidence type="ECO:0000259" key="6">
    <source>
        <dbReference type="SMART" id="SM00829"/>
    </source>
</evidence>
<name>A0ABT7ETQ4_9GAMM</name>
<evidence type="ECO:0000313" key="8">
    <source>
        <dbReference type="Proteomes" id="UP001231915"/>
    </source>
</evidence>
<keyword evidence="3" id="KW-0560">Oxidoreductase</keyword>
<protein>
    <submittedName>
        <fullName evidence="7">Zinc-binding dehydrogenase</fullName>
    </submittedName>
</protein>
<dbReference type="PROSITE" id="PS00059">
    <property type="entry name" value="ADH_ZINC"/>
    <property type="match status" value="1"/>
</dbReference>
<gene>
    <name evidence="7" type="ORF">QNM18_25595</name>
</gene>
<evidence type="ECO:0000313" key="7">
    <source>
        <dbReference type="EMBL" id="MDK2598433.1"/>
    </source>
</evidence>
<dbReference type="InterPro" id="IPR002328">
    <property type="entry name" value="ADH_Zn_CS"/>
</dbReference>
<evidence type="ECO:0000256" key="3">
    <source>
        <dbReference type="ARBA" id="ARBA00023002"/>
    </source>
</evidence>
<reference evidence="7 8" key="1">
    <citation type="submission" date="2023-05" db="EMBL/GenBank/DDBJ databases">
        <title>Pseudoalteromonas ardens sp. nov., Pseudoalteromonas obscura sp. nov., and Pseudoalteromonas umbrosa sp. nov., isolated from the coral Montipora capitata.</title>
        <authorList>
            <person name="Thomas E.M."/>
            <person name="Smith E.M."/>
            <person name="Papke E."/>
            <person name="Shlafstein M.D."/>
            <person name="Oline D.K."/>
            <person name="Videau P."/>
            <person name="Saw J.H."/>
            <person name="Strangman W.K."/>
            <person name="Ushijima B."/>
        </authorList>
    </citation>
    <scope>NUCLEOTIDE SEQUENCE [LARGE SCALE GENOMIC DNA]</scope>
    <source>
        <strain evidence="7 8">P94</strain>
    </source>
</reference>
<dbReference type="Proteomes" id="UP001231915">
    <property type="component" value="Unassembled WGS sequence"/>
</dbReference>
<dbReference type="InterPro" id="IPR020843">
    <property type="entry name" value="ER"/>
</dbReference>
<dbReference type="SMART" id="SM00829">
    <property type="entry name" value="PKS_ER"/>
    <property type="match status" value="1"/>
</dbReference>
<comment type="cofactor">
    <cofactor evidence="5">
        <name>Zn(2+)</name>
        <dbReference type="ChEBI" id="CHEBI:29105"/>
    </cofactor>
</comment>
<keyword evidence="2 5" id="KW-0862">Zinc</keyword>
<dbReference type="EMBL" id="JASJUT010000018">
    <property type="protein sequence ID" value="MDK2598433.1"/>
    <property type="molecule type" value="Genomic_DNA"/>
</dbReference>
<dbReference type="Pfam" id="PF00107">
    <property type="entry name" value="ADH_zinc_N"/>
    <property type="match status" value="1"/>
</dbReference>
<dbReference type="Gene3D" id="3.90.180.10">
    <property type="entry name" value="Medium-chain alcohol dehydrogenases, catalytic domain"/>
    <property type="match status" value="1"/>
</dbReference>
<evidence type="ECO:0000256" key="2">
    <source>
        <dbReference type="ARBA" id="ARBA00022833"/>
    </source>
</evidence>
<keyword evidence="8" id="KW-1185">Reference proteome</keyword>
<dbReference type="SUPFAM" id="SSF50129">
    <property type="entry name" value="GroES-like"/>
    <property type="match status" value="2"/>
</dbReference>
<evidence type="ECO:0000256" key="1">
    <source>
        <dbReference type="ARBA" id="ARBA00022723"/>
    </source>
</evidence>